<evidence type="ECO:0000256" key="6">
    <source>
        <dbReference type="ARBA" id="ARBA00022777"/>
    </source>
</evidence>
<dbReference type="STRING" id="1390249.BHU72_13085"/>
<dbReference type="Gene3D" id="1.10.287.130">
    <property type="match status" value="1"/>
</dbReference>
<evidence type="ECO:0000256" key="2">
    <source>
        <dbReference type="ARBA" id="ARBA00012438"/>
    </source>
</evidence>
<dbReference type="InterPro" id="IPR003594">
    <property type="entry name" value="HATPase_dom"/>
</dbReference>
<dbReference type="GO" id="GO:0000155">
    <property type="term" value="F:phosphorelay sensor kinase activity"/>
    <property type="evidence" value="ECO:0007669"/>
    <property type="project" value="InterPro"/>
</dbReference>
<dbReference type="EMBL" id="MJAT01000003">
    <property type="protein sequence ID" value="OEH86568.1"/>
    <property type="molecule type" value="Genomic_DNA"/>
</dbReference>
<dbReference type="SUPFAM" id="SSF55785">
    <property type="entry name" value="PYP-like sensor domain (PAS domain)"/>
    <property type="match status" value="1"/>
</dbReference>
<keyword evidence="3" id="KW-0597">Phosphoprotein</keyword>
<dbReference type="EC" id="2.7.13.3" evidence="2"/>
<name>A0A1E5L936_9FIRM</name>
<dbReference type="PRINTS" id="PR00344">
    <property type="entry name" value="BCTRLSENSOR"/>
</dbReference>
<proteinExistence type="predicted"/>
<keyword evidence="6" id="KW-0418">Kinase</keyword>
<comment type="caution">
    <text evidence="10">The sequence shown here is derived from an EMBL/GenBank/DDBJ whole genome shotgun (WGS) entry which is preliminary data.</text>
</comment>
<accession>A0A1E5L936</accession>
<keyword evidence="8" id="KW-0902">Two-component regulatory system</keyword>
<organism evidence="10 11">
    <name type="scientific">Desulfuribacillus stibiiarsenatis</name>
    <dbReference type="NCBI Taxonomy" id="1390249"/>
    <lineage>
        <taxon>Bacteria</taxon>
        <taxon>Bacillati</taxon>
        <taxon>Bacillota</taxon>
        <taxon>Desulfuribacillia</taxon>
        <taxon>Desulfuribacillales</taxon>
        <taxon>Desulfuribacillaceae</taxon>
        <taxon>Desulfuribacillus</taxon>
    </lineage>
</organism>
<comment type="catalytic activity">
    <reaction evidence="1">
        <text>ATP + protein L-histidine = ADP + protein N-phospho-L-histidine.</text>
        <dbReference type="EC" id="2.7.13.3"/>
    </reaction>
</comment>
<evidence type="ECO:0000313" key="10">
    <source>
        <dbReference type="EMBL" id="OEH86568.1"/>
    </source>
</evidence>
<dbReference type="SUPFAM" id="SSF47384">
    <property type="entry name" value="Homodimeric domain of signal transducing histidine kinase"/>
    <property type="match status" value="1"/>
</dbReference>
<dbReference type="PANTHER" id="PTHR43065">
    <property type="entry name" value="SENSOR HISTIDINE KINASE"/>
    <property type="match status" value="1"/>
</dbReference>
<dbReference type="Pfam" id="PF00512">
    <property type="entry name" value="HisKA"/>
    <property type="match status" value="1"/>
</dbReference>
<dbReference type="Proteomes" id="UP000095255">
    <property type="component" value="Unassembled WGS sequence"/>
</dbReference>
<evidence type="ECO:0000256" key="7">
    <source>
        <dbReference type="ARBA" id="ARBA00022840"/>
    </source>
</evidence>
<evidence type="ECO:0000256" key="1">
    <source>
        <dbReference type="ARBA" id="ARBA00000085"/>
    </source>
</evidence>
<dbReference type="CDD" id="cd00082">
    <property type="entry name" value="HisKA"/>
    <property type="match status" value="1"/>
</dbReference>
<keyword evidence="11" id="KW-1185">Reference proteome</keyword>
<dbReference type="InterPro" id="IPR035965">
    <property type="entry name" value="PAS-like_dom_sf"/>
</dbReference>
<dbReference type="PROSITE" id="PS50109">
    <property type="entry name" value="HIS_KIN"/>
    <property type="match status" value="1"/>
</dbReference>
<dbReference type="NCBIfam" id="TIGR00229">
    <property type="entry name" value="sensory_box"/>
    <property type="match status" value="1"/>
</dbReference>
<evidence type="ECO:0000256" key="3">
    <source>
        <dbReference type="ARBA" id="ARBA00022553"/>
    </source>
</evidence>
<feature type="domain" description="Histidine kinase" evidence="9">
    <location>
        <begin position="151"/>
        <end position="354"/>
    </location>
</feature>
<evidence type="ECO:0000256" key="8">
    <source>
        <dbReference type="ARBA" id="ARBA00023012"/>
    </source>
</evidence>
<dbReference type="SMART" id="SM00387">
    <property type="entry name" value="HATPase_c"/>
    <property type="match status" value="1"/>
</dbReference>
<dbReference type="InterPro" id="IPR036890">
    <property type="entry name" value="HATPase_C_sf"/>
</dbReference>
<dbReference type="InterPro" id="IPR005467">
    <property type="entry name" value="His_kinase_dom"/>
</dbReference>
<reference evidence="10 11" key="1">
    <citation type="submission" date="2016-09" db="EMBL/GenBank/DDBJ databases">
        <title>Desulfuribacillus arsenicus sp. nov., an obligately anaerobic, dissimilatory arsenic- and antimonate-reducing bacterium isolated from anoxic sediments.</title>
        <authorList>
            <person name="Abin C.A."/>
            <person name="Hollibaugh J.T."/>
        </authorList>
    </citation>
    <scope>NUCLEOTIDE SEQUENCE [LARGE SCALE GENOMIC DNA]</scope>
    <source>
        <strain evidence="10 11">MLFW-2</strain>
    </source>
</reference>
<dbReference type="SMART" id="SM00388">
    <property type="entry name" value="HisKA"/>
    <property type="match status" value="1"/>
</dbReference>
<keyword evidence="4" id="KW-0808">Transferase</keyword>
<dbReference type="PANTHER" id="PTHR43065:SF46">
    <property type="entry name" value="C4-DICARBOXYLATE TRANSPORT SENSOR PROTEIN DCTB"/>
    <property type="match status" value="1"/>
</dbReference>
<dbReference type="InterPro" id="IPR003661">
    <property type="entry name" value="HisK_dim/P_dom"/>
</dbReference>
<dbReference type="Gene3D" id="3.30.565.10">
    <property type="entry name" value="Histidine kinase-like ATPase, C-terminal domain"/>
    <property type="match status" value="1"/>
</dbReference>
<dbReference type="SUPFAM" id="SSF55874">
    <property type="entry name" value="ATPase domain of HSP90 chaperone/DNA topoisomerase II/histidine kinase"/>
    <property type="match status" value="1"/>
</dbReference>
<dbReference type="InterPro" id="IPR036097">
    <property type="entry name" value="HisK_dim/P_sf"/>
</dbReference>
<gene>
    <name evidence="10" type="ORF">BHU72_13085</name>
</gene>
<evidence type="ECO:0000259" key="9">
    <source>
        <dbReference type="PROSITE" id="PS50109"/>
    </source>
</evidence>
<keyword evidence="5" id="KW-0547">Nucleotide-binding</keyword>
<dbReference type="Pfam" id="PF02518">
    <property type="entry name" value="HATPase_c"/>
    <property type="match status" value="1"/>
</dbReference>
<dbReference type="GO" id="GO:0005524">
    <property type="term" value="F:ATP binding"/>
    <property type="evidence" value="ECO:0007669"/>
    <property type="project" value="UniProtKB-KW"/>
</dbReference>
<keyword evidence="7" id="KW-0067">ATP-binding</keyword>
<dbReference type="Gene3D" id="3.30.450.20">
    <property type="entry name" value="PAS domain"/>
    <property type="match status" value="1"/>
</dbReference>
<dbReference type="AlphaFoldDB" id="A0A1E5L936"/>
<protein>
    <recommendedName>
        <fullName evidence="2">histidine kinase</fullName>
        <ecNumber evidence="2">2.7.13.3</ecNumber>
    </recommendedName>
</protein>
<evidence type="ECO:0000256" key="4">
    <source>
        <dbReference type="ARBA" id="ARBA00022679"/>
    </source>
</evidence>
<evidence type="ECO:0000256" key="5">
    <source>
        <dbReference type="ARBA" id="ARBA00022741"/>
    </source>
</evidence>
<sequence length="354" mass="39856">MTAKKELQLAAKRSEELFFKSFHLSPAMMCLISVEKRTVLDVNDAWCFFTGYTKDEVIGQCTDVLTVFSNHYPIDSDVLDSGSSGSRSNFKVKCLTKQGHIRELIHSSEIIEVTGEMCFLYVALDVTENEKLTREIARLDKLNLIGQMAAGIGHEIRNPLTTVRGFLQFMMSKEYFANHSHHFELMISELDRANHIITEFLSLAGYKHYDRQSHNINLLVENIFPLLQSEALKENKNISFLLEDIPKVDINEMEFRQLILNLVKNGFEAIDSGGCVKIQTYSTVHSVVLRIEDTGHGIPSDVLGKLGTPFFTTKSHGTGLGLAVCYSIVERHNGRIDVASNEHGTSFTIHFPLP</sequence>
<evidence type="ECO:0000313" key="11">
    <source>
        <dbReference type="Proteomes" id="UP000095255"/>
    </source>
</evidence>
<dbReference type="InterPro" id="IPR004358">
    <property type="entry name" value="Sig_transdc_His_kin-like_C"/>
</dbReference>
<dbReference type="InterPro" id="IPR000014">
    <property type="entry name" value="PAS"/>
</dbReference>